<dbReference type="InterPro" id="IPR001810">
    <property type="entry name" value="F-box_dom"/>
</dbReference>
<dbReference type="OMA" id="WMAHGVE"/>
<protein>
    <recommendedName>
        <fullName evidence="1">F-box domain-containing protein</fullName>
    </recommendedName>
</protein>
<keyword evidence="3" id="KW-1185">Reference proteome</keyword>
<comment type="caution">
    <text evidence="2">The sequence shown here is derived from an EMBL/GenBank/DDBJ whole genome shotgun (WGS) entry which is preliminary data.</text>
</comment>
<sequence length="371" mass="42761">MAEASSLPEEIWFHIIVYLVHIQDILNLGCTSRRLLEITNQNVVWKRRFKGNNDHLLQLHLNTRYDEVATSNELNEESANFDVKPGFWKKLYLRASHALSFKNRRRGWFSSVEGERLCAEFVTNPRGPENRRAINGIRFDDRAPKKQSIELWVKLNTKKPDGIIIGCQSESVRTSRWPQYHWQILHVGPDGHIRGSLEPYKYMKGPCINNGQWHHIALAASSDWQCMFVNGRKVCSINFGIGHELHRHYMKYSQIGNGVISHGVCTPWSDDAMPRGHCGWYPFNGLVREVRIWSCMLSESTVCRNMHVQRIDLAQSISHGHDSNALIGYWPMNRLMSGPWPWQGSLVSCTSHLESHREKHVQLCIVCASLV</sequence>
<dbReference type="Proteomes" id="UP000275408">
    <property type="component" value="Unassembled WGS sequence"/>
</dbReference>
<name>A0A3M6V0Z7_POCDA</name>
<dbReference type="Gene3D" id="1.20.1280.50">
    <property type="match status" value="1"/>
</dbReference>
<gene>
    <name evidence="2" type="ORF">pdam_00003669</name>
</gene>
<dbReference type="OrthoDB" id="3219396at2759"/>
<dbReference type="SUPFAM" id="SSF49899">
    <property type="entry name" value="Concanavalin A-like lectins/glucanases"/>
    <property type="match status" value="1"/>
</dbReference>
<proteinExistence type="predicted"/>
<evidence type="ECO:0000313" key="3">
    <source>
        <dbReference type="Proteomes" id="UP000275408"/>
    </source>
</evidence>
<feature type="domain" description="F-box" evidence="1">
    <location>
        <begin position="5"/>
        <end position="49"/>
    </location>
</feature>
<dbReference type="SUPFAM" id="SSF81383">
    <property type="entry name" value="F-box domain"/>
    <property type="match status" value="1"/>
</dbReference>
<dbReference type="InterPro" id="IPR013320">
    <property type="entry name" value="ConA-like_dom_sf"/>
</dbReference>
<evidence type="ECO:0000313" key="2">
    <source>
        <dbReference type="EMBL" id="RMX59562.1"/>
    </source>
</evidence>
<dbReference type="Pfam" id="PF13385">
    <property type="entry name" value="Laminin_G_3"/>
    <property type="match status" value="1"/>
</dbReference>
<dbReference type="AlphaFoldDB" id="A0A3M6V0Z7"/>
<accession>A0A3M6V0Z7</accession>
<dbReference type="Gene3D" id="2.60.120.200">
    <property type="match status" value="1"/>
</dbReference>
<reference evidence="2 3" key="1">
    <citation type="journal article" date="2018" name="Sci. Rep.">
        <title>Comparative analysis of the Pocillopora damicornis genome highlights role of immune system in coral evolution.</title>
        <authorList>
            <person name="Cunning R."/>
            <person name="Bay R.A."/>
            <person name="Gillette P."/>
            <person name="Baker A.C."/>
            <person name="Traylor-Knowles N."/>
        </authorList>
    </citation>
    <scope>NUCLEOTIDE SEQUENCE [LARGE SCALE GENOMIC DNA]</scope>
    <source>
        <strain evidence="2">RSMAS</strain>
        <tissue evidence="2">Whole animal</tissue>
    </source>
</reference>
<organism evidence="2 3">
    <name type="scientific">Pocillopora damicornis</name>
    <name type="common">Cauliflower coral</name>
    <name type="synonym">Millepora damicornis</name>
    <dbReference type="NCBI Taxonomy" id="46731"/>
    <lineage>
        <taxon>Eukaryota</taxon>
        <taxon>Metazoa</taxon>
        <taxon>Cnidaria</taxon>
        <taxon>Anthozoa</taxon>
        <taxon>Hexacorallia</taxon>
        <taxon>Scleractinia</taxon>
        <taxon>Astrocoeniina</taxon>
        <taxon>Pocilloporidae</taxon>
        <taxon>Pocillopora</taxon>
    </lineage>
</organism>
<dbReference type="Pfam" id="PF12937">
    <property type="entry name" value="F-box-like"/>
    <property type="match status" value="1"/>
</dbReference>
<dbReference type="InterPro" id="IPR036047">
    <property type="entry name" value="F-box-like_dom_sf"/>
</dbReference>
<dbReference type="EMBL" id="RCHS01000309">
    <property type="protein sequence ID" value="RMX59562.1"/>
    <property type="molecule type" value="Genomic_DNA"/>
</dbReference>
<evidence type="ECO:0000259" key="1">
    <source>
        <dbReference type="Pfam" id="PF12937"/>
    </source>
</evidence>